<name>A0AAD2FMJ4_9STRA</name>
<evidence type="ECO:0000313" key="1">
    <source>
        <dbReference type="EMBL" id="CAJ1945881.1"/>
    </source>
</evidence>
<dbReference type="EMBL" id="CAKOGP040001557">
    <property type="protein sequence ID" value="CAJ1945881.1"/>
    <property type="molecule type" value="Genomic_DNA"/>
</dbReference>
<sequence>MINDDASPRPTTKLPKEPPEYYEKYPACQIRVYNMVEVHYEVMESIAKQIPYEYLNLVTTTNNNDNNNHKTKNAQCNPYHLNFEFDAKASGKVRAKSWLADMNDRVAGTSITDNLNVTRTLGPAYLGRSNNRTNWDVVIQVTCGCDAATRDWLITNNNNNNHDNHNVCIHHGKCNWTDSIPNSIQMSPHFERYFVPSSLPIFDLDPAEQDKRDDRIDLCTIGSIWRRNWRLVTPFFENNDDDDSNSTTSTNYEQYYDKIRFRMLGKGGMPYPLRPYKNKTKFQPNQIGDDRKFYAAERACGVILLPIARIKGKNYVNYFKSPPDSTWKLSGTIPPIIAFERPFLVPNEILELYRKELPLHVPHRGFDDLEPNGFAEALSSLLDELLEMK</sequence>
<gene>
    <name evidence="1" type="ORF">CYCCA115_LOCUS10024</name>
</gene>
<reference evidence="1" key="1">
    <citation type="submission" date="2023-08" db="EMBL/GenBank/DDBJ databases">
        <authorList>
            <person name="Audoor S."/>
            <person name="Bilcke G."/>
        </authorList>
    </citation>
    <scope>NUCLEOTIDE SEQUENCE</scope>
</reference>
<dbReference type="Proteomes" id="UP001295423">
    <property type="component" value="Unassembled WGS sequence"/>
</dbReference>
<accession>A0AAD2FMJ4</accession>
<proteinExistence type="predicted"/>
<protein>
    <submittedName>
        <fullName evidence="1">Uncharacterized protein</fullName>
    </submittedName>
</protein>
<dbReference type="AlphaFoldDB" id="A0AAD2FMJ4"/>
<keyword evidence="2" id="KW-1185">Reference proteome</keyword>
<organism evidence="1 2">
    <name type="scientific">Cylindrotheca closterium</name>
    <dbReference type="NCBI Taxonomy" id="2856"/>
    <lineage>
        <taxon>Eukaryota</taxon>
        <taxon>Sar</taxon>
        <taxon>Stramenopiles</taxon>
        <taxon>Ochrophyta</taxon>
        <taxon>Bacillariophyta</taxon>
        <taxon>Bacillariophyceae</taxon>
        <taxon>Bacillariophycidae</taxon>
        <taxon>Bacillariales</taxon>
        <taxon>Bacillariaceae</taxon>
        <taxon>Cylindrotheca</taxon>
    </lineage>
</organism>
<evidence type="ECO:0000313" key="2">
    <source>
        <dbReference type="Proteomes" id="UP001295423"/>
    </source>
</evidence>
<comment type="caution">
    <text evidence="1">The sequence shown here is derived from an EMBL/GenBank/DDBJ whole genome shotgun (WGS) entry which is preliminary data.</text>
</comment>